<feature type="region of interest" description="Disordered" evidence="1">
    <location>
        <begin position="1"/>
        <end position="28"/>
    </location>
</feature>
<evidence type="ECO:0000256" key="1">
    <source>
        <dbReference type="SAM" id="MobiDB-lite"/>
    </source>
</evidence>
<reference evidence="3" key="1">
    <citation type="journal article" date="2014" name="Int. J. Syst. Evol. Microbiol.">
        <title>Complete genome sequence of Corynebacterium casei LMG S-19264T (=DSM 44701T), isolated from a smear-ripened cheese.</title>
        <authorList>
            <consortium name="US DOE Joint Genome Institute (JGI-PGF)"/>
            <person name="Walter F."/>
            <person name="Albersmeier A."/>
            <person name="Kalinowski J."/>
            <person name="Ruckert C."/>
        </authorList>
    </citation>
    <scope>NUCLEOTIDE SEQUENCE</scope>
    <source>
        <strain evidence="3">JCM 4654</strain>
    </source>
</reference>
<organism evidence="3 4">
    <name type="scientific">Streptomyces naganishii JCM 4654</name>
    <dbReference type="NCBI Taxonomy" id="1306179"/>
    <lineage>
        <taxon>Bacteria</taxon>
        <taxon>Bacillati</taxon>
        <taxon>Actinomycetota</taxon>
        <taxon>Actinomycetes</taxon>
        <taxon>Kitasatosporales</taxon>
        <taxon>Streptomycetaceae</taxon>
        <taxon>Streptomyces</taxon>
    </lineage>
</organism>
<keyword evidence="4" id="KW-1185">Reference proteome</keyword>
<keyword evidence="2" id="KW-0812">Transmembrane</keyword>
<feature type="compositionally biased region" description="Low complexity" evidence="1">
    <location>
        <begin position="1"/>
        <end position="25"/>
    </location>
</feature>
<accession>A0A918Y2L7</accession>
<keyword evidence="2" id="KW-0472">Membrane</keyword>
<gene>
    <name evidence="3" type="ORF">GCM10010508_20000</name>
</gene>
<evidence type="ECO:0000313" key="4">
    <source>
        <dbReference type="Proteomes" id="UP000608955"/>
    </source>
</evidence>
<evidence type="ECO:0000256" key="2">
    <source>
        <dbReference type="SAM" id="Phobius"/>
    </source>
</evidence>
<proteinExistence type="predicted"/>
<keyword evidence="2" id="KW-1133">Transmembrane helix</keyword>
<dbReference type="AlphaFoldDB" id="A0A918Y2L7"/>
<sequence length="121" mass="12843">MRPAEEVAAAVQRRVSPPRGPSRVPLPHGPVTAGTRWWAWAQPAQGWAVAHGPADWEDDDCPWCRSLLDPGQGPRGRGTGRGAGLFRFLAAGLPARAWRARLVMVPVAALTVVAALVVALA</sequence>
<protein>
    <submittedName>
        <fullName evidence="3">Uncharacterized protein</fullName>
    </submittedName>
</protein>
<reference evidence="3" key="2">
    <citation type="submission" date="2020-09" db="EMBL/GenBank/DDBJ databases">
        <authorList>
            <person name="Sun Q."/>
            <person name="Ohkuma M."/>
        </authorList>
    </citation>
    <scope>NUCLEOTIDE SEQUENCE</scope>
    <source>
        <strain evidence="3">JCM 4654</strain>
    </source>
</reference>
<dbReference type="EMBL" id="BMVF01000004">
    <property type="protein sequence ID" value="GHD87526.1"/>
    <property type="molecule type" value="Genomic_DNA"/>
</dbReference>
<comment type="caution">
    <text evidence="3">The sequence shown here is derived from an EMBL/GenBank/DDBJ whole genome shotgun (WGS) entry which is preliminary data.</text>
</comment>
<evidence type="ECO:0000313" key="3">
    <source>
        <dbReference type="EMBL" id="GHD87526.1"/>
    </source>
</evidence>
<name>A0A918Y2L7_9ACTN</name>
<feature type="transmembrane region" description="Helical" evidence="2">
    <location>
        <begin position="102"/>
        <end position="120"/>
    </location>
</feature>
<dbReference type="Proteomes" id="UP000608955">
    <property type="component" value="Unassembled WGS sequence"/>
</dbReference>